<proteinExistence type="predicted"/>
<feature type="chain" id="PRO_5012769304" evidence="1">
    <location>
        <begin position="33"/>
        <end position="269"/>
    </location>
</feature>
<feature type="domain" description="DUF3298" evidence="2">
    <location>
        <begin position="177"/>
        <end position="254"/>
    </location>
</feature>
<evidence type="ECO:0000256" key="1">
    <source>
        <dbReference type="SAM" id="SignalP"/>
    </source>
</evidence>
<dbReference type="InterPro" id="IPR021729">
    <property type="entry name" value="DUF3298"/>
</dbReference>
<dbReference type="Proteomes" id="UP000186323">
    <property type="component" value="Chromosome I"/>
</dbReference>
<dbReference type="Gene3D" id="3.30.565.40">
    <property type="entry name" value="Fervidobacterium nodosum Rt17-B1 like"/>
    <property type="match status" value="1"/>
</dbReference>
<accession>A0A1K1LHN6</accession>
<dbReference type="RefSeq" id="WP_296989070.1">
    <property type="nucleotide sequence ID" value="NZ_CALJDE010000012.1"/>
</dbReference>
<dbReference type="AlphaFoldDB" id="A0A1K1LHN6"/>
<protein>
    <submittedName>
        <fullName evidence="3">Flagellar biosynthesis protein FliR</fullName>
    </submittedName>
</protein>
<evidence type="ECO:0000313" key="3">
    <source>
        <dbReference type="EMBL" id="SFV74219.1"/>
    </source>
</evidence>
<organism evidence="3 4">
    <name type="scientific">Desulfovibrio piger</name>
    <dbReference type="NCBI Taxonomy" id="901"/>
    <lineage>
        <taxon>Bacteria</taxon>
        <taxon>Pseudomonadati</taxon>
        <taxon>Thermodesulfobacteriota</taxon>
        <taxon>Desulfovibrionia</taxon>
        <taxon>Desulfovibrionales</taxon>
        <taxon>Desulfovibrionaceae</taxon>
        <taxon>Desulfovibrio</taxon>
    </lineage>
</organism>
<dbReference type="Gene3D" id="3.90.640.20">
    <property type="entry name" value="Heat-shock cognate protein, ATPase"/>
    <property type="match status" value="1"/>
</dbReference>
<dbReference type="KEGG" id="dpg:DESPIGER_2398"/>
<keyword evidence="3" id="KW-0969">Cilium</keyword>
<dbReference type="InterPro" id="IPR037126">
    <property type="entry name" value="PdaC/RsiV-like_sf"/>
</dbReference>
<name>A0A1K1LHN6_9BACT</name>
<keyword evidence="3" id="KW-0966">Cell projection</keyword>
<gene>
    <name evidence="3" type="ORF">DESPIGER_2398</name>
</gene>
<keyword evidence="3" id="KW-0282">Flagellum</keyword>
<dbReference type="Pfam" id="PF11738">
    <property type="entry name" value="DUF3298"/>
    <property type="match status" value="1"/>
</dbReference>
<keyword evidence="1" id="KW-0732">Signal</keyword>
<feature type="signal peptide" evidence="1">
    <location>
        <begin position="1"/>
        <end position="32"/>
    </location>
</feature>
<sequence length="269" mass="29178">MSSSGNLRHLPGSCRPARLLALAALLSCFALSPDLCPTARAAHGYGTMMADSRPEPAHAPISVTECNLRRVSRPGKPDITVSYPMLGRKDVDRDVAGWVERIASTFEAELAPRSLELEQQDRPPCELMGSYTLTRPSANALSIVFEIWTYTGGAHGNLDVIPLTYSLISGQRLGLVDIFENVDKALEIMSDASRKELAIRLGGGREDSMIHDGTVPVAENFSALALVPGGVRVYFQPYQVAPWAAGAQRVFIPLEKLAPAGPLRLLWDE</sequence>
<reference evidence="4" key="1">
    <citation type="submission" date="2016-10" db="EMBL/GenBank/DDBJ databases">
        <authorList>
            <person name="Wegmann U."/>
        </authorList>
    </citation>
    <scope>NUCLEOTIDE SEQUENCE [LARGE SCALE GENOMIC DNA]</scope>
</reference>
<evidence type="ECO:0000313" key="4">
    <source>
        <dbReference type="Proteomes" id="UP000186323"/>
    </source>
</evidence>
<keyword evidence="4" id="KW-1185">Reference proteome</keyword>
<dbReference type="EMBL" id="LT630450">
    <property type="protein sequence ID" value="SFV74219.1"/>
    <property type="molecule type" value="Genomic_DNA"/>
</dbReference>
<evidence type="ECO:0000259" key="2">
    <source>
        <dbReference type="Pfam" id="PF11738"/>
    </source>
</evidence>